<proteinExistence type="predicted"/>
<protein>
    <recommendedName>
        <fullName evidence="3">Transposase DDE domain-containing protein</fullName>
    </recommendedName>
</protein>
<sequence length="61" mass="7329">MGKAYNPEDYLCQMCAYKSCLHSSKGRDILRRKFLEMQKKEDININKEEIFHICKTENKKE</sequence>
<evidence type="ECO:0000313" key="1">
    <source>
        <dbReference type="EMBL" id="MBK3333043.1"/>
    </source>
</evidence>
<gene>
    <name evidence="1" type="ORF">GWK41_08170</name>
</gene>
<evidence type="ECO:0000313" key="2">
    <source>
        <dbReference type="Proteomes" id="UP000772812"/>
    </source>
</evidence>
<dbReference type="Proteomes" id="UP000772812">
    <property type="component" value="Unassembled WGS sequence"/>
</dbReference>
<dbReference type="EMBL" id="JAACYA010000002">
    <property type="protein sequence ID" value="MBK3333043.1"/>
    <property type="molecule type" value="Genomic_DNA"/>
</dbReference>
<dbReference type="RefSeq" id="WP_200674438.1">
    <property type="nucleotide sequence ID" value="NZ_JAACYA010000002.1"/>
</dbReference>
<keyword evidence="2" id="KW-1185">Reference proteome</keyword>
<organism evidence="1 2">
    <name type="scientific">Persephonella atlantica</name>
    <dbReference type="NCBI Taxonomy" id="2699429"/>
    <lineage>
        <taxon>Bacteria</taxon>
        <taxon>Pseudomonadati</taxon>
        <taxon>Aquificota</taxon>
        <taxon>Aquificia</taxon>
        <taxon>Aquificales</taxon>
        <taxon>Hydrogenothermaceae</taxon>
        <taxon>Persephonella</taxon>
    </lineage>
</organism>
<evidence type="ECO:0008006" key="3">
    <source>
        <dbReference type="Google" id="ProtNLM"/>
    </source>
</evidence>
<accession>A0ABS1GJD9</accession>
<comment type="caution">
    <text evidence="1">The sequence shown here is derived from an EMBL/GenBank/DDBJ whole genome shotgun (WGS) entry which is preliminary data.</text>
</comment>
<reference evidence="1 2" key="1">
    <citation type="journal article" date="2021" name="Syst. Appl. Microbiol.">
        <title>Persephonella atlantica sp. nov.: How to adapt to physico-chemical gradients in high temperature hydrothermal habitats.</title>
        <authorList>
            <person name="Francois D.X."/>
            <person name="Godfroy A."/>
            <person name="Mathien C."/>
            <person name="Aube J."/>
            <person name="Cathalot C."/>
            <person name="Lesongeur F."/>
            <person name="L'Haridon S."/>
            <person name="Philippon X."/>
            <person name="Roussel E.G."/>
        </authorList>
    </citation>
    <scope>NUCLEOTIDE SEQUENCE [LARGE SCALE GENOMIC DNA]</scope>
    <source>
        <strain evidence="1 2">MO1340</strain>
    </source>
</reference>
<name>A0ABS1GJD9_9AQUI</name>